<dbReference type="AlphaFoldDB" id="A0A1R1S3Q9"/>
<accession>A0A1R1S3Q9</accession>
<organism evidence="1 2">
    <name type="scientific">Streptomyces sparsogenes DSM 40356</name>
    <dbReference type="NCBI Taxonomy" id="1331668"/>
    <lineage>
        <taxon>Bacteria</taxon>
        <taxon>Bacillati</taxon>
        <taxon>Actinomycetota</taxon>
        <taxon>Actinomycetes</taxon>
        <taxon>Kitasatosporales</taxon>
        <taxon>Streptomycetaceae</taxon>
        <taxon>Streptomyces</taxon>
    </lineage>
</organism>
<feature type="non-terminal residue" evidence="1">
    <location>
        <position position="64"/>
    </location>
</feature>
<dbReference type="EMBL" id="ASQP01000641">
    <property type="protein sequence ID" value="OMI32921.1"/>
    <property type="molecule type" value="Genomic_DNA"/>
</dbReference>
<sequence>MADRLGVEGAVHDPVLGQPQRTAFTRLVAPTPMMAEVMTWVVEIGAWYMNDAVYMTEAAVVSAA</sequence>
<keyword evidence="2" id="KW-1185">Reference proteome</keyword>
<evidence type="ECO:0000313" key="2">
    <source>
        <dbReference type="Proteomes" id="UP000186168"/>
    </source>
</evidence>
<gene>
    <name evidence="1" type="ORF">SPAR_44078</name>
</gene>
<protein>
    <submittedName>
        <fullName evidence="1">Uncharacterized protein</fullName>
    </submittedName>
</protein>
<name>A0A1R1S3Q9_9ACTN</name>
<dbReference type="Proteomes" id="UP000186168">
    <property type="component" value="Unassembled WGS sequence"/>
</dbReference>
<reference evidence="1 2" key="1">
    <citation type="submission" date="2013-05" db="EMBL/GenBank/DDBJ databases">
        <title>Genome sequence of Streptomyces sparsogenes DSM 40356.</title>
        <authorList>
            <person name="Coyne S."/>
            <person name="Seebeck F.P."/>
        </authorList>
    </citation>
    <scope>NUCLEOTIDE SEQUENCE [LARGE SCALE GENOMIC DNA]</scope>
    <source>
        <strain evidence="1 2">DSM 40356</strain>
    </source>
</reference>
<proteinExistence type="predicted"/>
<comment type="caution">
    <text evidence="1">The sequence shown here is derived from an EMBL/GenBank/DDBJ whole genome shotgun (WGS) entry which is preliminary data.</text>
</comment>
<evidence type="ECO:0000313" key="1">
    <source>
        <dbReference type="EMBL" id="OMI32921.1"/>
    </source>
</evidence>